<protein>
    <submittedName>
        <fullName evidence="1">Uncharacterized protein</fullName>
    </submittedName>
</protein>
<proteinExistence type="predicted"/>
<comment type="caution">
    <text evidence="1">The sequence shown here is derived from an EMBL/GenBank/DDBJ whole genome shotgun (WGS) entry which is preliminary data.</text>
</comment>
<evidence type="ECO:0000313" key="1">
    <source>
        <dbReference type="EMBL" id="KAH1171707.1"/>
    </source>
</evidence>
<dbReference type="Proteomes" id="UP000827986">
    <property type="component" value="Unassembled WGS sequence"/>
</dbReference>
<name>A0A9D3X2T7_9SAUR</name>
<dbReference type="EMBL" id="JAHDVG010000483">
    <property type="protein sequence ID" value="KAH1171707.1"/>
    <property type="molecule type" value="Genomic_DNA"/>
</dbReference>
<evidence type="ECO:0000313" key="2">
    <source>
        <dbReference type="Proteomes" id="UP000827986"/>
    </source>
</evidence>
<dbReference type="AlphaFoldDB" id="A0A9D3X2T7"/>
<accession>A0A9D3X2T7</accession>
<keyword evidence="2" id="KW-1185">Reference proteome</keyword>
<reference evidence="1" key="1">
    <citation type="submission" date="2021-09" db="EMBL/GenBank/DDBJ databases">
        <title>The genome of Mauremys mutica provides insights into the evolution of semi-aquatic lifestyle.</title>
        <authorList>
            <person name="Gong S."/>
            <person name="Gao Y."/>
        </authorList>
    </citation>
    <scope>NUCLEOTIDE SEQUENCE</scope>
    <source>
        <strain evidence="1">MM-2020</strain>
        <tissue evidence="1">Muscle</tissue>
    </source>
</reference>
<gene>
    <name evidence="1" type="ORF">KIL84_007325</name>
</gene>
<sequence length="60" mass="6411">SRDEAAANPEKEGLLLLSCCILHGFSTCRECGKAAVLDRMKTSQGRQNLDIAAAGLVQYS</sequence>
<organism evidence="1 2">
    <name type="scientific">Mauremys mutica</name>
    <name type="common">yellowpond turtle</name>
    <dbReference type="NCBI Taxonomy" id="74926"/>
    <lineage>
        <taxon>Eukaryota</taxon>
        <taxon>Metazoa</taxon>
        <taxon>Chordata</taxon>
        <taxon>Craniata</taxon>
        <taxon>Vertebrata</taxon>
        <taxon>Euteleostomi</taxon>
        <taxon>Archelosauria</taxon>
        <taxon>Testudinata</taxon>
        <taxon>Testudines</taxon>
        <taxon>Cryptodira</taxon>
        <taxon>Durocryptodira</taxon>
        <taxon>Testudinoidea</taxon>
        <taxon>Geoemydidae</taxon>
        <taxon>Geoemydinae</taxon>
        <taxon>Mauremys</taxon>
    </lineage>
</organism>
<feature type="non-terminal residue" evidence="1">
    <location>
        <position position="60"/>
    </location>
</feature>